<dbReference type="SMART" id="SM00301">
    <property type="entry name" value="DM"/>
    <property type="match status" value="1"/>
</dbReference>
<dbReference type="GO" id="GO:0008344">
    <property type="term" value="P:adult locomotory behavior"/>
    <property type="evidence" value="ECO:0007669"/>
    <property type="project" value="UniProtKB-ARBA"/>
</dbReference>
<evidence type="ECO:0000256" key="5">
    <source>
        <dbReference type="ARBA" id="ARBA00023242"/>
    </source>
</evidence>
<dbReference type="SUPFAM" id="SSF82927">
    <property type="entry name" value="Cysteine-rich DNA binding domain, (DM domain)"/>
    <property type="match status" value="1"/>
</dbReference>
<evidence type="ECO:0000256" key="3">
    <source>
        <dbReference type="ARBA" id="ARBA00022833"/>
    </source>
</evidence>
<evidence type="ECO:0000256" key="7">
    <source>
        <dbReference type="SAM" id="MobiDB-lite"/>
    </source>
</evidence>
<protein>
    <recommendedName>
        <fullName evidence="8">DM domain-containing protein</fullName>
    </recommendedName>
</protein>
<proteinExistence type="inferred from homology"/>
<comment type="similarity">
    <text evidence="1">Belongs to the DMRT family.</text>
</comment>
<dbReference type="PANTHER" id="PTHR12322:SF66">
    <property type="entry name" value="DOUBLESEX- AND MAB-3-RELATED TRANSCRIPTION FACTOR B1"/>
    <property type="match status" value="1"/>
</dbReference>
<dbReference type="GO" id="GO:0000981">
    <property type="term" value="F:DNA-binding transcription factor activity, RNA polymerase II-specific"/>
    <property type="evidence" value="ECO:0007669"/>
    <property type="project" value="TreeGrafter"/>
</dbReference>
<evidence type="ECO:0000256" key="2">
    <source>
        <dbReference type="ARBA" id="ARBA00022723"/>
    </source>
</evidence>
<feature type="DNA-binding region" description="DM" evidence="6">
    <location>
        <begin position="7"/>
        <end position="54"/>
    </location>
</feature>
<evidence type="ECO:0000313" key="10">
    <source>
        <dbReference type="Proteomes" id="UP000326062"/>
    </source>
</evidence>
<dbReference type="FunFam" id="4.10.1040.10:FF:000001">
    <property type="entry name" value="doublesex- and mab-3-related transcription factor 1"/>
    <property type="match status" value="1"/>
</dbReference>
<dbReference type="Proteomes" id="UP000326062">
    <property type="component" value="Chromosome 1"/>
</dbReference>
<keyword evidence="4 6" id="KW-0238">DNA-binding</keyword>
<name>A0A5J5N0U4_MUNRE</name>
<accession>A0A5J5N0U4</accession>
<dbReference type="GO" id="GO:0007281">
    <property type="term" value="P:germ cell development"/>
    <property type="evidence" value="ECO:0007669"/>
    <property type="project" value="TreeGrafter"/>
</dbReference>
<organism evidence="9 10">
    <name type="scientific">Muntiacus reevesi</name>
    <name type="common">Reeves' muntjac</name>
    <name type="synonym">Cervus reevesi</name>
    <dbReference type="NCBI Taxonomy" id="9886"/>
    <lineage>
        <taxon>Eukaryota</taxon>
        <taxon>Metazoa</taxon>
        <taxon>Chordata</taxon>
        <taxon>Craniata</taxon>
        <taxon>Vertebrata</taxon>
        <taxon>Euteleostomi</taxon>
        <taxon>Mammalia</taxon>
        <taxon>Eutheria</taxon>
        <taxon>Laurasiatheria</taxon>
        <taxon>Artiodactyla</taxon>
        <taxon>Ruminantia</taxon>
        <taxon>Pecora</taxon>
        <taxon>Cervidae</taxon>
        <taxon>Muntiacinae</taxon>
        <taxon>Muntiacus</taxon>
    </lineage>
</organism>
<dbReference type="InterPro" id="IPR036407">
    <property type="entry name" value="DM_DNA-bd_sf"/>
</dbReference>
<dbReference type="PROSITE" id="PS40000">
    <property type="entry name" value="DM_1"/>
    <property type="match status" value="1"/>
</dbReference>
<gene>
    <name evidence="9" type="ORF">FD755_001052</name>
</gene>
<comment type="caution">
    <text evidence="9">The sequence shown here is derived from an EMBL/GenBank/DDBJ whole genome shotgun (WGS) entry which is preliminary data.</text>
</comment>
<dbReference type="Pfam" id="PF00751">
    <property type="entry name" value="DM"/>
    <property type="match status" value="1"/>
</dbReference>
<comment type="subcellular location">
    <subcellularLocation>
        <location evidence="6">Nucleus</location>
    </subcellularLocation>
</comment>
<feature type="compositionally biased region" description="Low complexity" evidence="7">
    <location>
        <begin position="366"/>
        <end position="379"/>
    </location>
</feature>
<evidence type="ECO:0000256" key="1">
    <source>
        <dbReference type="ARBA" id="ARBA00006834"/>
    </source>
</evidence>
<dbReference type="PROSITE" id="PS50809">
    <property type="entry name" value="DM_2"/>
    <property type="match status" value="1"/>
</dbReference>
<keyword evidence="5 6" id="KW-0539">Nucleus</keyword>
<feature type="region of interest" description="Disordered" evidence="7">
    <location>
        <begin position="330"/>
        <end position="379"/>
    </location>
</feature>
<dbReference type="GO" id="GO:0000978">
    <property type="term" value="F:RNA polymerase II cis-regulatory region sequence-specific DNA binding"/>
    <property type="evidence" value="ECO:0007669"/>
    <property type="project" value="TreeGrafter"/>
</dbReference>
<dbReference type="Gene3D" id="4.10.1040.10">
    <property type="entry name" value="DM DNA-binding domain"/>
    <property type="match status" value="1"/>
</dbReference>
<dbReference type="GO" id="GO:0005634">
    <property type="term" value="C:nucleus"/>
    <property type="evidence" value="ECO:0007669"/>
    <property type="project" value="UniProtKB-SubCell"/>
</dbReference>
<dbReference type="GO" id="GO:0046872">
    <property type="term" value="F:metal ion binding"/>
    <property type="evidence" value="ECO:0007669"/>
    <property type="project" value="UniProtKB-KW"/>
</dbReference>
<reference evidence="9 10" key="1">
    <citation type="submission" date="2019-06" db="EMBL/GenBank/DDBJ databases">
        <title>Discovery of a novel chromosome fission-fusion reversal in muntjac.</title>
        <authorList>
            <person name="Mudd A.B."/>
            <person name="Bredeson J.V."/>
            <person name="Baum R."/>
            <person name="Hockemeyer D."/>
            <person name="Rokhsar D.S."/>
        </authorList>
    </citation>
    <scope>NUCLEOTIDE SEQUENCE [LARGE SCALE GENOMIC DNA]</scope>
    <source>
        <strain evidence="9">UCam_UCB_Mr</strain>
        <tissue evidence="9">Fibroblast cell line</tissue>
    </source>
</reference>
<dbReference type="PANTHER" id="PTHR12322">
    <property type="entry name" value="DOUBLESEX AND MAB-3 RELATED TRANSCRIPTION FACTOR DMRT"/>
    <property type="match status" value="1"/>
</dbReference>
<evidence type="ECO:0000256" key="6">
    <source>
        <dbReference type="PROSITE-ProRule" id="PRU00070"/>
    </source>
</evidence>
<dbReference type="GO" id="GO:0007548">
    <property type="term" value="P:sex differentiation"/>
    <property type="evidence" value="ECO:0007669"/>
    <property type="project" value="TreeGrafter"/>
</dbReference>
<feature type="domain" description="DM" evidence="8">
    <location>
        <begin position="7"/>
        <end position="54"/>
    </location>
</feature>
<dbReference type="InterPro" id="IPR001275">
    <property type="entry name" value="DM_DNA-bd"/>
</dbReference>
<evidence type="ECO:0000256" key="4">
    <source>
        <dbReference type="ARBA" id="ARBA00023125"/>
    </source>
</evidence>
<dbReference type="EMBL" id="VCEB01000001">
    <property type="protein sequence ID" value="KAB0386096.1"/>
    <property type="molecule type" value="Genomic_DNA"/>
</dbReference>
<evidence type="ECO:0000259" key="8">
    <source>
        <dbReference type="PROSITE" id="PS50809"/>
    </source>
</evidence>
<dbReference type="InterPro" id="IPR026607">
    <property type="entry name" value="DMRT"/>
</dbReference>
<keyword evidence="10" id="KW-1185">Reference proteome</keyword>
<dbReference type="AlphaFoldDB" id="A0A5J5N0U4"/>
<evidence type="ECO:0000313" key="9">
    <source>
        <dbReference type="EMBL" id="KAB0386096.1"/>
    </source>
</evidence>
<keyword evidence="2 6" id="KW-0479">Metal-binding</keyword>
<feature type="compositionally biased region" description="Pro residues" evidence="7">
    <location>
        <begin position="330"/>
        <end position="342"/>
    </location>
</feature>
<sequence length="379" mass="40635">MLRTPKCSRCRNHGFLVPVKGHAGKCRWKQCTCEKCYLIAERQKIMAAQKVLKKQAPGEEQEVALGAQGPQLASGSAAANPGPRFYPLPPLAVLGDAQPGPSGQAAACFPERPPRGCSPGTSAFQPILGGRNCGHMGLSEHAARARPSSLEPQLAAEATGRGYPGCLELRRPPRPVPSPLFADFGLPLSINSDSVVRSEYLEREPPKLYPGCSSMHPYGPFPLGYQGASPAAGPPLQQGFGHVSYGHYNGGGLGAYWPLCKPSRYMLFPHSVWSSPLHILLFRPWGPVSSHVPEVGPQVDFQPSYYPPPAPSQQPQFLPPGFLSALHFFPPPPPPPPPPSPPASFSLTVLSDTDKENTDDQDVEGPIEPSQPSSQEQSD</sequence>
<keyword evidence="3 6" id="KW-0862">Zinc</keyword>